<feature type="transmembrane region" description="Helical" evidence="4">
    <location>
        <begin position="572"/>
        <end position="592"/>
    </location>
</feature>
<dbReference type="PANTHER" id="PTHR48108:SF26">
    <property type="entry name" value="CBS DOMAIN-CONTAINING PROTEIN DDB_G0289609"/>
    <property type="match status" value="1"/>
</dbReference>
<dbReference type="STRING" id="763407.A0A162ZUL4"/>
<feature type="region of interest" description="Disordered" evidence="3">
    <location>
        <begin position="441"/>
        <end position="460"/>
    </location>
</feature>
<dbReference type="Gene3D" id="3.10.580.10">
    <property type="entry name" value="CBS-domain"/>
    <property type="match status" value="2"/>
</dbReference>
<dbReference type="InterPro" id="IPR051462">
    <property type="entry name" value="CBS_domain-containing"/>
</dbReference>
<dbReference type="InParanoid" id="A0A162ZUL4"/>
<dbReference type="Pfam" id="PF00571">
    <property type="entry name" value="CBS"/>
    <property type="match status" value="4"/>
</dbReference>
<dbReference type="Gene3D" id="3.10.20.90">
    <property type="entry name" value="Phosphatidylinositol 3-kinase Catalytic Subunit, Chain A, domain 1"/>
    <property type="match status" value="1"/>
</dbReference>
<keyword evidence="2" id="KW-0129">CBS domain</keyword>
<dbReference type="InterPro" id="IPR000270">
    <property type="entry name" value="PB1_dom"/>
</dbReference>
<dbReference type="CDD" id="cd17782">
    <property type="entry name" value="CBS_pair_MUG70_2"/>
    <property type="match status" value="1"/>
</dbReference>
<dbReference type="InterPro" id="IPR000644">
    <property type="entry name" value="CBS_dom"/>
</dbReference>
<dbReference type="FunCoup" id="A0A162ZUL4">
    <property type="interactions" value="9"/>
</dbReference>
<evidence type="ECO:0000259" key="5">
    <source>
        <dbReference type="PROSITE" id="PS51371"/>
    </source>
</evidence>
<keyword evidence="4" id="KW-1133">Transmembrane helix</keyword>
<feature type="domain" description="CBS" evidence="5">
    <location>
        <begin position="217"/>
        <end position="274"/>
    </location>
</feature>
<evidence type="ECO:0000256" key="4">
    <source>
        <dbReference type="SAM" id="Phobius"/>
    </source>
</evidence>
<dbReference type="EMBL" id="KV440992">
    <property type="protein sequence ID" value="OAD69121.1"/>
    <property type="molecule type" value="Genomic_DNA"/>
</dbReference>
<dbReference type="CDD" id="cd17781">
    <property type="entry name" value="CBS_pair_MUG70_1"/>
    <property type="match status" value="1"/>
</dbReference>
<gene>
    <name evidence="6" type="ORF">PHYBLDRAFT_39753</name>
</gene>
<feature type="domain" description="CBS" evidence="5">
    <location>
        <begin position="283"/>
        <end position="340"/>
    </location>
</feature>
<dbReference type="SMART" id="SM00116">
    <property type="entry name" value="CBS"/>
    <property type="match status" value="4"/>
</dbReference>
<feature type="region of interest" description="Disordered" evidence="3">
    <location>
        <begin position="513"/>
        <end position="562"/>
    </location>
</feature>
<dbReference type="GeneID" id="29001039"/>
<proteinExistence type="predicted"/>
<dbReference type="RefSeq" id="XP_018287161.1">
    <property type="nucleotide sequence ID" value="XM_018440133.1"/>
</dbReference>
<name>A0A162ZUL4_PHYB8</name>
<organism evidence="6 7">
    <name type="scientific">Phycomyces blakesleeanus (strain ATCC 8743b / DSM 1359 / FGSC 10004 / NBRC 33097 / NRRL 1555)</name>
    <dbReference type="NCBI Taxonomy" id="763407"/>
    <lineage>
        <taxon>Eukaryota</taxon>
        <taxon>Fungi</taxon>
        <taxon>Fungi incertae sedis</taxon>
        <taxon>Mucoromycota</taxon>
        <taxon>Mucoromycotina</taxon>
        <taxon>Mucoromycetes</taxon>
        <taxon>Mucorales</taxon>
        <taxon>Phycomycetaceae</taxon>
        <taxon>Phycomyces</taxon>
    </lineage>
</organism>
<keyword evidence="4" id="KW-0472">Membrane</keyword>
<keyword evidence="1" id="KW-0677">Repeat</keyword>
<dbReference type="SMART" id="SM00666">
    <property type="entry name" value="PB1"/>
    <property type="match status" value="1"/>
</dbReference>
<dbReference type="SUPFAM" id="SSF54277">
    <property type="entry name" value="CAD &amp; PB1 domains"/>
    <property type="match status" value="1"/>
</dbReference>
<feature type="domain" description="CBS" evidence="5">
    <location>
        <begin position="115"/>
        <end position="171"/>
    </location>
</feature>
<accession>A0A162ZUL4</accession>
<evidence type="ECO:0000313" key="7">
    <source>
        <dbReference type="Proteomes" id="UP000077315"/>
    </source>
</evidence>
<evidence type="ECO:0000256" key="1">
    <source>
        <dbReference type="ARBA" id="ARBA00022737"/>
    </source>
</evidence>
<evidence type="ECO:0000313" key="6">
    <source>
        <dbReference type="EMBL" id="OAD69121.1"/>
    </source>
</evidence>
<feature type="compositionally biased region" description="Basic and acidic residues" evidence="3">
    <location>
        <begin position="513"/>
        <end position="524"/>
    </location>
</feature>
<feature type="compositionally biased region" description="Basic and acidic residues" evidence="3">
    <location>
        <begin position="553"/>
        <end position="562"/>
    </location>
</feature>
<dbReference type="AlphaFoldDB" id="A0A162ZUL4"/>
<evidence type="ECO:0000256" key="3">
    <source>
        <dbReference type="SAM" id="MobiDB-lite"/>
    </source>
</evidence>
<dbReference type="InterPro" id="IPR046342">
    <property type="entry name" value="CBS_dom_sf"/>
</dbReference>
<dbReference type="VEuPathDB" id="FungiDB:PHYBLDRAFT_39753"/>
<keyword evidence="4" id="KW-0812">Transmembrane</keyword>
<dbReference type="OrthoDB" id="418595at2759"/>
<sequence length="602" mass="66444">MIPVTSRQRQTKKDEAIRKKIEQELSRKRGNSTRIRQTKKIAGTVSALRPAQALTVRENILVIEAAQLMAAKRSDCVLVVDDDEHLSGIFTAKDLAYRVVADNLDTRSTTVADIMTNGPMCVTADTSAQDALNLMVSRGFRHLPVCNEEGDIFGLLDITKCLYEALNKMERAFGSSRKLYDALEGVEREWAHSPAQFVQYMETLREKMACPDLTTVLDHAGPVQVPVKAQVREVARLMKEHHTTAVLVMDHGGLAGIFTSKDIVLRVIAAGLAPDACSVVRVMTPHPDTAYPSTSILEGLKKMHDGHYLNLPVLDYDKNIVGIVDVLRLTYAILEQINSIEGNVGDNSKFWQSIATGDHPDTESAISDSLSQAANSHISSSNPMINGNSSETFSFKFTYGSRAHRFRCDPSQFSSFREMVRQKIIAEHLSLSQSYVDVGGPRDSATTMNPNPNPNDNDNVDVDVDNDWLSIAYLDDEEDQVLMTCDNDLTDAVQLARKMGHDRVRLFVHDSLAEQHPNHNHDESSIAGTTAVPTRVSRQDESSDSDEDSSGSDMERTGRTLREPNFVIPQEMLLPAAITFLGVVILGVFAIAKLTGGSNSRY</sequence>
<dbReference type="SUPFAM" id="SSF54631">
    <property type="entry name" value="CBS-domain pair"/>
    <property type="match status" value="2"/>
</dbReference>
<dbReference type="PANTHER" id="PTHR48108">
    <property type="entry name" value="CBS DOMAIN-CONTAINING PROTEIN CBSX2, CHLOROPLASTIC"/>
    <property type="match status" value="1"/>
</dbReference>
<protein>
    <recommendedName>
        <fullName evidence="5">CBS domain-containing protein</fullName>
    </recommendedName>
</protein>
<reference evidence="7" key="1">
    <citation type="submission" date="2015-06" db="EMBL/GenBank/DDBJ databases">
        <title>Expansion of signal transduction pathways in fungi by whole-genome duplication.</title>
        <authorList>
            <consortium name="DOE Joint Genome Institute"/>
            <person name="Corrochano L.M."/>
            <person name="Kuo A."/>
            <person name="Marcet-Houben M."/>
            <person name="Polaino S."/>
            <person name="Salamov A."/>
            <person name="Villalobos J.M."/>
            <person name="Alvarez M.I."/>
            <person name="Avalos J."/>
            <person name="Benito E.P."/>
            <person name="Benoit I."/>
            <person name="Burger G."/>
            <person name="Camino L.P."/>
            <person name="Canovas D."/>
            <person name="Cerda-Olmedo E."/>
            <person name="Cheng J.-F."/>
            <person name="Dominguez A."/>
            <person name="Elias M."/>
            <person name="Eslava A.P."/>
            <person name="Glaser F."/>
            <person name="Grimwood J."/>
            <person name="Gutierrez G."/>
            <person name="Heitman J."/>
            <person name="Henrissat B."/>
            <person name="Iturriaga E.A."/>
            <person name="Lang B.F."/>
            <person name="Lavin J.L."/>
            <person name="Lee S."/>
            <person name="Li W."/>
            <person name="Lindquist E."/>
            <person name="Lopez-Garcia S."/>
            <person name="Luque E.M."/>
            <person name="Marcos A.T."/>
            <person name="Martin J."/>
            <person name="McCluskey K."/>
            <person name="Medina H.R."/>
            <person name="Miralles-Duran A."/>
            <person name="Miyazaki A."/>
            <person name="Munoz-Torres E."/>
            <person name="Oguiza J.A."/>
            <person name="Ohm R."/>
            <person name="Olmedo M."/>
            <person name="Orejas M."/>
            <person name="Ortiz-Castellanos L."/>
            <person name="Pisabarro A.G."/>
            <person name="Rodriguez-Romero J."/>
            <person name="Ruiz-Herrera J."/>
            <person name="Ruiz-Vazquez R."/>
            <person name="Sanz C."/>
            <person name="Schackwitz W."/>
            <person name="Schmutz J."/>
            <person name="Shahriari M."/>
            <person name="Shelest E."/>
            <person name="Silva-Franco F."/>
            <person name="Soanes D."/>
            <person name="Syed K."/>
            <person name="Tagua V.G."/>
            <person name="Talbot N.J."/>
            <person name="Thon M."/>
            <person name="De vries R.P."/>
            <person name="Wiebenga A."/>
            <person name="Yadav J.S."/>
            <person name="Braun E.L."/>
            <person name="Baker S."/>
            <person name="Garre V."/>
            <person name="Horwitz B."/>
            <person name="Torres-Martinez S."/>
            <person name="Idnurm A."/>
            <person name="Herrera-Estrella A."/>
            <person name="Gabaldon T."/>
            <person name="Grigoriev I.V."/>
        </authorList>
    </citation>
    <scope>NUCLEOTIDE SEQUENCE [LARGE SCALE GENOMIC DNA]</scope>
    <source>
        <strain evidence="7">NRRL 1555(-)</strain>
    </source>
</reference>
<dbReference type="Pfam" id="PF00564">
    <property type="entry name" value="PB1"/>
    <property type="match status" value="1"/>
</dbReference>
<evidence type="ECO:0000256" key="2">
    <source>
        <dbReference type="PROSITE-ProRule" id="PRU00703"/>
    </source>
</evidence>
<feature type="domain" description="CBS" evidence="5">
    <location>
        <begin position="48"/>
        <end position="106"/>
    </location>
</feature>
<dbReference type="Proteomes" id="UP000077315">
    <property type="component" value="Unassembled WGS sequence"/>
</dbReference>
<keyword evidence="7" id="KW-1185">Reference proteome</keyword>
<dbReference type="PROSITE" id="PS51371">
    <property type="entry name" value="CBS"/>
    <property type="match status" value="4"/>
</dbReference>